<evidence type="ECO:0000313" key="16">
    <source>
        <dbReference type="Proteomes" id="UP000069940"/>
    </source>
</evidence>
<evidence type="ECO:0000256" key="6">
    <source>
        <dbReference type="ARBA" id="ARBA00022989"/>
    </source>
</evidence>
<evidence type="ECO:0000256" key="11">
    <source>
        <dbReference type="ARBA" id="ARBA00023303"/>
    </source>
</evidence>
<dbReference type="EnsemblMetazoa" id="AALFPA23_024177.R36037">
    <property type="protein sequence ID" value="AALFPA23_024177.P36037"/>
    <property type="gene ID" value="AALFPA23_024177"/>
</dbReference>
<dbReference type="PANTHER" id="PTHR11690">
    <property type="entry name" value="AMILORIDE-SENSITIVE SODIUM CHANNEL-RELATED"/>
    <property type="match status" value="1"/>
</dbReference>
<evidence type="ECO:0000256" key="14">
    <source>
        <dbReference type="SAM" id="SignalP"/>
    </source>
</evidence>
<dbReference type="Pfam" id="PF00858">
    <property type="entry name" value="ASC"/>
    <property type="match status" value="1"/>
</dbReference>
<evidence type="ECO:0000256" key="8">
    <source>
        <dbReference type="ARBA" id="ARBA00023065"/>
    </source>
</evidence>
<dbReference type="InterPro" id="IPR001873">
    <property type="entry name" value="ENaC"/>
</dbReference>
<evidence type="ECO:0000313" key="15">
    <source>
        <dbReference type="EnsemblMetazoa" id="AALFPA23_024177.P36037"/>
    </source>
</evidence>
<feature type="signal peptide" evidence="14">
    <location>
        <begin position="1"/>
        <end position="25"/>
    </location>
</feature>
<comment type="subcellular location">
    <subcellularLocation>
        <location evidence="1">Membrane</location>
        <topology evidence="1">Multi-pass membrane protein</topology>
    </subcellularLocation>
</comment>
<evidence type="ECO:0000256" key="12">
    <source>
        <dbReference type="RuleBase" id="RU000679"/>
    </source>
</evidence>
<keyword evidence="7" id="KW-0915">Sodium</keyword>
<comment type="similarity">
    <text evidence="2 12">Belongs to the amiloride-sensitive sodium channel (TC 1.A.6) family.</text>
</comment>
<evidence type="ECO:0000256" key="1">
    <source>
        <dbReference type="ARBA" id="ARBA00004141"/>
    </source>
</evidence>
<evidence type="ECO:0000256" key="9">
    <source>
        <dbReference type="ARBA" id="ARBA00023136"/>
    </source>
</evidence>
<feature type="transmembrane region" description="Helical" evidence="13">
    <location>
        <begin position="372"/>
        <end position="399"/>
    </location>
</feature>
<keyword evidence="4 12" id="KW-0894">Sodium channel</keyword>
<evidence type="ECO:0000256" key="4">
    <source>
        <dbReference type="ARBA" id="ARBA00022461"/>
    </source>
</evidence>
<accession>A0ABM2A3S8</accession>
<evidence type="ECO:0000256" key="3">
    <source>
        <dbReference type="ARBA" id="ARBA00022448"/>
    </source>
</evidence>
<dbReference type="GeneID" id="115255858"/>
<keyword evidence="9 13" id="KW-0472">Membrane</keyword>
<keyword evidence="6 13" id="KW-1133">Transmembrane helix</keyword>
<keyword evidence="5 12" id="KW-0812">Transmembrane</keyword>
<evidence type="ECO:0000256" key="7">
    <source>
        <dbReference type="ARBA" id="ARBA00023053"/>
    </source>
</evidence>
<organism evidence="15 16">
    <name type="scientific">Aedes albopictus</name>
    <name type="common">Asian tiger mosquito</name>
    <name type="synonym">Stegomyia albopicta</name>
    <dbReference type="NCBI Taxonomy" id="7160"/>
    <lineage>
        <taxon>Eukaryota</taxon>
        <taxon>Metazoa</taxon>
        <taxon>Ecdysozoa</taxon>
        <taxon>Arthropoda</taxon>
        <taxon>Hexapoda</taxon>
        <taxon>Insecta</taxon>
        <taxon>Pterygota</taxon>
        <taxon>Neoptera</taxon>
        <taxon>Endopterygota</taxon>
        <taxon>Diptera</taxon>
        <taxon>Nematocera</taxon>
        <taxon>Culicoidea</taxon>
        <taxon>Culicidae</taxon>
        <taxon>Culicinae</taxon>
        <taxon>Aedini</taxon>
        <taxon>Aedes</taxon>
        <taxon>Stegomyia</taxon>
    </lineage>
</organism>
<evidence type="ECO:0000256" key="5">
    <source>
        <dbReference type="ARBA" id="ARBA00022692"/>
    </source>
</evidence>
<dbReference type="RefSeq" id="XP_062711561.1">
    <property type="nucleotide sequence ID" value="XM_062855577.1"/>
</dbReference>
<dbReference type="Proteomes" id="UP000069940">
    <property type="component" value="Unassembled WGS sequence"/>
</dbReference>
<keyword evidence="3 12" id="KW-0813">Transport</keyword>
<name>A0ABM2A3S8_AEDAL</name>
<keyword evidence="14" id="KW-0732">Signal</keyword>
<evidence type="ECO:0000256" key="13">
    <source>
        <dbReference type="SAM" id="Phobius"/>
    </source>
</evidence>
<keyword evidence="8 12" id="KW-0406">Ion transport</keyword>
<dbReference type="Gene3D" id="1.10.287.770">
    <property type="entry name" value="YojJ-like"/>
    <property type="match status" value="1"/>
</dbReference>
<dbReference type="PANTHER" id="PTHR11690:SF175">
    <property type="entry name" value="PICKPOCKET 13-RELATED"/>
    <property type="match status" value="1"/>
</dbReference>
<protein>
    <submittedName>
        <fullName evidence="15">Uncharacterized protein</fullName>
    </submittedName>
</protein>
<feature type="chain" id="PRO_5046372027" evidence="14">
    <location>
        <begin position="26"/>
        <end position="404"/>
    </location>
</feature>
<reference evidence="15" key="2">
    <citation type="submission" date="2025-05" db="UniProtKB">
        <authorList>
            <consortium name="EnsemblMetazoa"/>
        </authorList>
    </citation>
    <scope>IDENTIFICATION</scope>
    <source>
        <strain evidence="15">Foshan</strain>
    </source>
</reference>
<keyword evidence="11 12" id="KW-0407">Ion channel</keyword>
<evidence type="ECO:0000256" key="10">
    <source>
        <dbReference type="ARBA" id="ARBA00023201"/>
    </source>
</evidence>
<keyword evidence="10 12" id="KW-0739">Sodium transport</keyword>
<keyword evidence="16" id="KW-1185">Reference proteome</keyword>
<reference evidence="16" key="1">
    <citation type="journal article" date="2015" name="Proc. Natl. Acad. Sci. U.S.A.">
        <title>Genome sequence of the Asian Tiger mosquito, Aedes albopictus, reveals insights into its biology, genetics, and evolution.</title>
        <authorList>
            <person name="Chen X.G."/>
            <person name="Jiang X."/>
            <person name="Gu J."/>
            <person name="Xu M."/>
            <person name="Wu Y."/>
            <person name="Deng Y."/>
            <person name="Zhang C."/>
            <person name="Bonizzoni M."/>
            <person name="Dermauw W."/>
            <person name="Vontas J."/>
            <person name="Armbruster P."/>
            <person name="Huang X."/>
            <person name="Yang Y."/>
            <person name="Zhang H."/>
            <person name="He W."/>
            <person name="Peng H."/>
            <person name="Liu Y."/>
            <person name="Wu K."/>
            <person name="Chen J."/>
            <person name="Lirakis M."/>
            <person name="Topalis P."/>
            <person name="Van Leeuwen T."/>
            <person name="Hall A.B."/>
            <person name="Jiang X."/>
            <person name="Thorpe C."/>
            <person name="Mueller R.L."/>
            <person name="Sun C."/>
            <person name="Waterhouse R.M."/>
            <person name="Yan G."/>
            <person name="Tu Z.J."/>
            <person name="Fang X."/>
            <person name="James A.A."/>
        </authorList>
    </citation>
    <scope>NUCLEOTIDE SEQUENCE [LARGE SCALE GENOMIC DNA]</scope>
    <source>
        <strain evidence="16">Foshan</strain>
    </source>
</reference>
<evidence type="ECO:0000256" key="2">
    <source>
        <dbReference type="ARBA" id="ARBA00007193"/>
    </source>
</evidence>
<proteinExistence type="inferred from homology"/>
<sequence>MITCSFTSMILILHYTLESFDETVTINIENSYLRWNNTFPATSICYAKGRSLKSIQTFLETYWAEKNLTKPARFSSFLRLAQKYLFVSPSNNIEHSATICNGMNETCNLDLETMQTLFFPKSCTDVFINVWFLGKPYRCGDIFKLFYTEMGFCFISNSIFSYDMSYEKLPLRYTYENTKKTFEFRYKEIDAINFELFIHSPEELPYSLMPPFKPRKYGAFMHYTLNTIEVYNHEDVKHEPIKKRECRFPHENITKTLPYSFTNCFLLKRIEMELAQCNCTIPTSPIEYKSKYCNFTGLDCIANAQVLVAVKKNLFGGEEPCIQSCLEMEINVLGENTFNMRDPKAPGHVILEIMNIPTSRYERSVSHTNLDFIVSLGGVGGLFFGVSLLSIVEIFYFWLRRSFQ</sequence>